<name>A0AAW3UZJ2_9BURK</name>
<evidence type="ECO:0000313" key="3">
    <source>
        <dbReference type="Proteomes" id="UP000518681"/>
    </source>
</evidence>
<reference evidence="2 3" key="1">
    <citation type="submission" date="2020-08" db="EMBL/GenBank/DDBJ databases">
        <title>Genomic Encyclopedia of Type Strains, Phase IV (KMG-V): Genome sequencing to study the core and pangenomes of soil and plant-associated prokaryotes.</title>
        <authorList>
            <person name="Whitman W."/>
        </authorList>
    </citation>
    <scope>NUCLEOTIDE SEQUENCE [LARGE SCALE GENOMIC DNA]</scope>
    <source>
        <strain evidence="2 3">SEMIA 4013</strain>
    </source>
</reference>
<dbReference type="EMBL" id="JACIIK010000008">
    <property type="protein sequence ID" value="MBB6203729.1"/>
    <property type="molecule type" value="Genomic_DNA"/>
</dbReference>
<evidence type="ECO:0000313" key="2">
    <source>
        <dbReference type="EMBL" id="MBB6203729.1"/>
    </source>
</evidence>
<protein>
    <submittedName>
        <fullName evidence="2">PBSX family phage portal protein</fullName>
    </submittedName>
</protein>
<dbReference type="InterPro" id="IPR006944">
    <property type="entry name" value="Phage/GTA_portal"/>
</dbReference>
<comment type="caution">
    <text evidence="2">The sequence shown here is derived from an EMBL/GenBank/DDBJ whole genome shotgun (WGS) entry which is preliminary data.</text>
</comment>
<organism evidence="2 3">
    <name type="scientific">Paraburkholderia fungorum</name>
    <dbReference type="NCBI Taxonomy" id="134537"/>
    <lineage>
        <taxon>Bacteria</taxon>
        <taxon>Pseudomonadati</taxon>
        <taxon>Pseudomonadota</taxon>
        <taxon>Betaproteobacteria</taxon>
        <taxon>Burkholderiales</taxon>
        <taxon>Burkholderiaceae</taxon>
        <taxon>Paraburkholderia</taxon>
    </lineage>
</organism>
<accession>A0AAW3UZJ2</accession>
<dbReference type="Pfam" id="PF04860">
    <property type="entry name" value="Phage_portal"/>
    <property type="match status" value="1"/>
</dbReference>
<proteinExistence type="inferred from homology"/>
<dbReference type="Proteomes" id="UP000518681">
    <property type="component" value="Unassembled WGS sequence"/>
</dbReference>
<sequence>MLTREVFDKWALDFLTFGNGYLELRKNRLGGPLAFERAPAKYMRRATDLQRFYQVNGWQTSHEFAAGTVHHLMEPDINQEVYGLPEYLGALHAAWLNESATLFRRRYYENGSHAGFILYMTDAAQSQTDVDDMRAALKNSKGPGNFRNLFMYAPNGKKDGIQLIPVSEVTAKDEFFNIKNVTRDDLLAAHRIPPQLMGIVPSNTGGFGAADTAAEVFGRNEIEPLQRRFSQLNEWIGDEVVRFNPYSIKTPKAAA</sequence>
<evidence type="ECO:0000256" key="1">
    <source>
        <dbReference type="ARBA" id="ARBA00006799"/>
    </source>
</evidence>
<dbReference type="InterPro" id="IPR006430">
    <property type="entry name" value="Phage_portal_PBSX"/>
</dbReference>
<dbReference type="NCBIfam" id="TIGR01540">
    <property type="entry name" value="portal_PBSX"/>
    <property type="match status" value="1"/>
</dbReference>
<dbReference type="AlphaFoldDB" id="A0AAW3UZJ2"/>
<comment type="similarity">
    <text evidence="1">Belongs to the phage portal family. PBSX subfamily.</text>
</comment>
<gene>
    <name evidence="2" type="ORF">GGD69_004616</name>
</gene>